<evidence type="ECO:0000259" key="9">
    <source>
        <dbReference type="PROSITE" id="PS50177"/>
    </source>
</evidence>
<evidence type="ECO:0000259" key="10">
    <source>
        <dbReference type="PROSITE" id="PS51281"/>
    </source>
</evidence>
<evidence type="ECO:0000256" key="7">
    <source>
        <dbReference type="ARBA" id="ARBA00023242"/>
    </source>
</evidence>
<dbReference type="InterPro" id="IPR032675">
    <property type="entry name" value="LRR_dom_sf"/>
</dbReference>
<evidence type="ECO:0000256" key="3">
    <source>
        <dbReference type="ARBA" id="ARBA00022448"/>
    </source>
</evidence>
<dbReference type="InterPro" id="IPR032710">
    <property type="entry name" value="NTF2-like_dom_sf"/>
</dbReference>
<dbReference type="GO" id="GO:0003723">
    <property type="term" value="F:RNA binding"/>
    <property type="evidence" value="ECO:0007669"/>
    <property type="project" value="TreeGrafter"/>
</dbReference>
<dbReference type="PANTHER" id="PTHR10662">
    <property type="entry name" value="NUCLEAR RNA EXPORT FACTOR"/>
    <property type="match status" value="1"/>
</dbReference>
<protein>
    <submittedName>
        <fullName evidence="11">Putative mrna export factor tap/mex67</fullName>
    </submittedName>
</protein>
<dbReference type="PROSITE" id="PS50177">
    <property type="entry name" value="NTF2_DOMAIN"/>
    <property type="match status" value="1"/>
</dbReference>
<dbReference type="PROSITE" id="PS51281">
    <property type="entry name" value="TAP_C"/>
    <property type="match status" value="1"/>
</dbReference>
<keyword evidence="5" id="KW-0677">Repeat</keyword>
<dbReference type="SUPFAM" id="SSF52058">
    <property type="entry name" value="L domain-like"/>
    <property type="match status" value="2"/>
</dbReference>
<dbReference type="InterPro" id="IPR030217">
    <property type="entry name" value="NXF_fam"/>
</dbReference>
<keyword evidence="7" id="KW-0539">Nucleus</keyword>
<accession>A0A1Q3G0G5</accession>
<keyword evidence="4" id="KW-0433">Leucine-rich repeat</keyword>
<dbReference type="GO" id="GO:0005634">
    <property type="term" value="C:nucleus"/>
    <property type="evidence" value="ECO:0007669"/>
    <property type="project" value="UniProtKB-SubCell"/>
</dbReference>
<dbReference type="GO" id="GO:0016973">
    <property type="term" value="P:poly(A)+ mRNA export from nucleus"/>
    <property type="evidence" value="ECO:0007669"/>
    <property type="project" value="TreeGrafter"/>
</dbReference>
<proteinExistence type="inferred from homology"/>
<dbReference type="PROSITE" id="PS51450">
    <property type="entry name" value="LRR"/>
    <property type="match status" value="2"/>
</dbReference>
<evidence type="ECO:0000256" key="4">
    <source>
        <dbReference type="ARBA" id="ARBA00022614"/>
    </source>
</evidence>
<feature type="region of interest" description="Disordered" evidence="8">
    <location>
        <begin position="1"/>
        <end position="44"/>
    </location>
</feature>
<evidence type="ECO:0000256" key="6">
    <source>
        <dbReference type="ARBA" id="ARBA00022816"/>
    </source>
</evidence>
<dbReference type="Gene3D" id="1.10.8.10">
    <property type="entry name" value="DNA helicase RuvA subunit, C-terminal domain"/>
    <property type="match status" value="1"/>
</dbReference>
<keyword evidence="3" id="KW-0813">Transport</keyword>
<dbReference type="Gene3D" id="3.80.10.10">
    <property type="entry name" value="Ribonuclease Inhibitor"/>
    <property type="match status" value="2"/>
</dbReference>
<feature type="domain" description="TAP-C" evidence="10">
    <location>
        <begin position="880"/>
        <end position="935"/>
    </location>
</feature>
<dbReference type="InterPro" id="IPR009060">
    <property type="entry name" value="UBA-like_sf"/>
</dbReference>
<dbReference type="Pfam" id="PF03943">
    <property type="entry name" value="TAP_C"/>
    <property type="match status" value="1"/>
</dbReference>
<evidence type="ECO:0000256" key="2">
    <source>
        <dbReference type="ARBA" id="ARBA00009285"/>
    </source>
</evidence>
<dbReference type="Gene3D" id="3.10.450.50">
    <property type="match status" value="1"/>
</dbReference>
<feature type="region of interest" description="Disordered" evidence="8">
    <location>
        <begin position="68"/>
        <end position="94"/>
    </location>
</feature>
<dbReference type="PANTHER" id="PTHR10662:SF22">
    <property type="entry name" value="NUCLEAR RNA EXPORT FACTOR 1"/>
    <property type="match status" value="1"/>
</dbReference>
<evidence type="ECO:0000313" key="11">
    <source>
        <dbReference type="EMBL" id="JAV33293.1"/>
    </source>
</evidence>
<keyword evidence="6" id="KW-0509">mRNA transport</keyword>
<evidence type="ECO:0000256" key="5">
    <source>
        <dbReference type="ARBA" id="ARBA00022737"/>
    </source>
</evidence>
<dbReference type="SUPFAM" id="SSF46934">
    <property type="entry name" value="UBA-like"/>
    <property type="match status" value="1"/>
</dbReference>
<reference evidence="11" key="1">
    <citation type="submission" date="2017-01" db="EMBL/GenBank/DDBJ databases">
        <title>A deep insight into the sialotranscriptome of adult male and female Cluex tarsalis mosquitoes.</title>
        <authorList>
            <person name="Ribeiro J.M."/>
            <person name="Moreira F."/>
            <person name="Bernard K.A."/>
            <person name="Calvo E."/>
        </authorList>
    </citation>
    <scope>NUCLEOTIDE SEQUENCE</scope>
    <source>
        <strain evidence="11">Kern County</strain>
        <tissue evidence="11">Salivary glands</tissue>
    </source>
</reference>
<dbReference type="EMBL" id="GFDL01001752">
    <property type="protein sequence ID" value="JAV33293.1"/>
    <property type="molecule type" value="Transcribed_RNA"/>
</dbReference>
<organism evidence="11">
    <name type="scientific">Culex tarsalis</name>
    <name type="common">Encephalitis mosquito</name>
    <dbReference type="NCBI Taxonomy" id="7177"/>
    <lineage>
        <taxon>Eukaryota</taxon>
        <taxon>Metazoa</taxon>
        <taxon>Ecdysozoa</taxon>
        <taxon>Arthropoda</taxon>
        <taxon>Hexapoda</taxon>
        <taxon>Insecta</taxon>
        <taxon>Pterygota</taxon>
        <taxon>Neoptera</taxon>
        <taxon>Endopterygota</taxon>
        <taxon>Diptera</taxon>
        <taxon>Nematocera</taxon>
        <taxon>Culicoidea</taxon>
        <taxon>Culicidae</taxon>
        <taxon>Culicinae</taxon>
        <taxon>Culicini</taxon>
        <taxon>Culex</taxon>
        <taxon>Culex</taxon>
    </lineage>
</organism>
<dbReference type="InterPro" id="IPR005637">
    <property type="entry name" value="TAP_C_dom"/>
</dbReference>
<dbReference type="Gene3D" id="3.30.70.330">
    <property type="match status" value="1"/>
</dbReference>
<evidence type="ECO:0000256" key="8">
    <source>
        <dbReference type="SAM" id="MobiDB-lite"/>
    </source>
</evidence>
<dbReference type="InterPro" id="IPR018222">
    <property type="entry name" value="Nuclear_transport_factor_2_euk"/>
</dbReference>
<name>A0A1Q3G0G5_CULTA</name>
<feature type="domain" description="NTF2" evidence="9">
    <location>
        <begin position="688"/>
        <end position="851"/>
    </location>
</feature>
<dbReference type="InterPro" id="IPR001611">
    <property type="entry name" value="Leu-rich_rpt"/>
</dbReference>
<dbReference type="InterPro" id="IPR057125">
    <property type="entry name" value="NXF1/2/3/5-like_LRR"/>
</dbReference>
<evidence type="ECO:0000256" key="1">
    <source>
        <dbReference type="ARBA" id="ARBA00004123"/>
    </source>
</evidence>
<dbReference type="AlphaFoldDB" id="A0A1Q3G0G5"/>
<dbReference type="SUPFAM" id="SSF54427">
    <property type="entry name" value="NTF2-like"/>
    <property type="match status" value="1"/>
</dbReference>
<feature type="compositionally biased region" description="Acidic residues" evidence="8">
    <location>
        <begin position="76"/>
        <end position="87"/>
    </location>
</feature>
<sequence length="946" mass="107855">MSSLDDQYNNFLEELEQKPDVRKLQAQLAAKPKARNDDPLSDDPMADILQMAEEDNRISRMRRNPVAVAGPRGAADDGDTEDMETDVAGDGPLTELNPNDLKRRVLVMKSGEVDIVLEPEKALVYTCFNTTYDRAALNRADVWHQIMVHHDGKFKKDEILDGFFTLISTEDFYPVAYRQHTNIDYFLVRLCSKALVKLFDKNLKLAMAGSQDPVKLTVKLNVAKFAQGQIHPPVKLFAAVAERSENAVMYGFSNLLNLDNFRKHSEFEELCVFLGNRAHLELVCSSINRLEDVRTKVNAIKLTNNSIAHISPLVAIKDLPIQTLDLRYNRIKHPASLRPLKGCGIHELYIDGNGIVDVPGYVDVLKEYFPNVLKIDATFLGSLARKQTQVSAPARIGGDDEVEVTSAGEIYSCVNGVVEDANTFKKFKFNTKWHMVVVVHDGRYDKAEVLDALATMLDGFDFYPCYYKTYSKQDEFFVINCYEALAHLVQAKLALRMKNTNELISVVLKMNVADFKEGQVVVEEKLNNCLVDRFNDRCLDLCSLQQHLDKIKFVDFTARSTRTLSRILSIAGKKFGPVCLVIRLRNNGLRNLQALSALFGFPKLMSLDLRYNELTTFDDLQGVMKNKIKELFLDNNPVCNAVASTIEYIRHVRNHFPAIERLDGMPLLENGNVNFAQNYICTPEAYKFTESFVKHYYTIYDSFQRSSLRDLYHAKAQFSMTCNFGQSKTMDSHQVRLNAYQGKSRNLLKIANVDRIISSLVVGNERIANVLVSFPKTEHDFYSFRVDTPIFRPECVVITVHGAFKEMANSLLSDDFVLGFTRTFYIQPCAKGLGIFERAIEFKIFNDVFHMYTLSTYGRDQVFKHHDEPEQTDPFVPHSEERENTIIVFQELTRLTRKWCMRCLEESSWNLKVALNIFLKLYEEDRIPESGFDAATVAAAAQTQKR</sequence>
<comment type="subcellular location">
    <subcellularLocation>
        <location evidence="1">Nucleus</location>
    </subcellularLocation>
</comment>
<dbReference type="SMART" id="SM00804">
    <property type="entry name" value="TAP_C"/>
    <property type="match status" value="1"/>
</dbReference>
<dbReference type="Pfam" id="PF24048">
    <property type="entry name" value="LRR_NXF1-5"/>
    <property type="match status" value="1"/>
</dbReference>
<dbReference type="InterPro" id="IPR012677">
    <property type="entry name" value="Nucleotide-bd_a/b_plait_sf"/>
</dbReference>
<dbReference type="InterPro" id="IPR002075">
    <property type="entry name" value="NTF2_dom"/>
</dbReference>
<dbReference type="Pfam" id="PF22602">
    <property type="entry name" value="NXF_NTF2"/>
    <property type="match status" value="1"/>
</dbReference>
<comment type="similarity">
    <text evidence="2">Belongs to the NXF family.</text>
</comment>
<feature type="compositionally biased region" description="Polar residues" evidence="8">
    <location>
        <begin position="1"/>
        <end position="10"/>
    </location>
</feature>